<dbReference type="EMBL" id="VTRV01000128">
    <property type="protein sequence ID" value="TZF87709.1"/>
    <property type="molecule type" value="Genomic_DNA"/>
</dbReference>
<evidence type="ECO:0000313" key="3">
    <source>
        <dbReference type="Proteomes" id="UP000323164"/>
    </source>
</evidence>
<dbReference type="AlphaFoldDB" id="A0A5D8YZ09"/>
<protein>
    <recommendedName>
        <fullName evidence="1">Cytidyltransferase-like domain-containing protein</fullName>
    </recommendedName>
</protein>
<dbReference type="InterPro" id="IPR014729">
    <property type="entry name" value="Rossmann-like_a/b/a_fold"/>
</dbReference>
<dbReference type="Proteomes" id="UP000323164">
    <property type="component" value="Unassembled WGS sequence"/>
</dbReference>
<proteinExistence type="predicted"/>
<name>A0A5D8YZ09_9GAMM</name>
<keyword evidence="3" id="KW-1185">Reference proteome</keyword>
<dbReference type="SUPFAM" id="SSF52374">
    <property type="entry name" value="Nucleotidylyl transferase"/>
    <property type="match status" value="1"/>
</dbReference>
<comment type="caution">
    <text evidence="2">The sequence shown here is derived from an EMBL/GenBank/DDBJ whole genome shotgun (WGS) entry which is preliminary data.</text>
</comment>
<reference evidence="2 3" key="1">
    <citation type="submission" date="2019-08" db="EMBL/GenBank/DDBJ databases">
        <title>Draft genome sequence of Lysobacter sp. UKS-15.</title>
        <authorList>
            <person name="Im W.-T."/>
        </authorList>
    </citation>
    <scope>NUCLEOTIDE SEQUENCE [LARGE SCALE GENOMIC DNA]</scope>
    <source>
        <strain evidence="2 3">UKS-15</strain>
    </source>
</reference>
<organism evidence="2 3">
    <name type="scientific">Cognatilysobacter lacus</name>
    <dbReference type="NCBI Taxonomy" id="1643323"/>
    <lineage>
        <taxon>Bacteria</taxon>
        <taxon>Pseudomonadati</taxon>
        <taxon>Pseudomonadota</taxon>
        <taxon>Gammaproteobacteria</taxon>
        <taxon>Lysobacterales</taxon>
        <taxon>Lysobacteraceae</taxon>
        <taxon>Cognatilysobacter</taxon>
    </lineage>
</organism>
<evidence type="ECO:0000313" key="2">
    <source>
        <dbReference type="EMBL" id="TZF87709.1"/>
    </source>
</evidence>
<gene>
    <name evidence="2" type="ORF">FW784_10785</name>
</gene>
<dbReference type="InterPro" id="IPR004821">
    <property type="entry name" value="Cyt_trans-like"/>
</dbReference>
<accession>A0A5D8YZ09</accession>
<dbReference type="Gene3D" id="3.40.50.620">
    <property type="entry name" value="HUPs"/>
    <property type="match status" value="1"/>
</dbReference>
<feature type="non-terminal residue" evidence="2">
    <location>
        <position position="61"/>
    </location>
</feature>
<dbReference type="Pfam" id="PF01467">
    <property type="entry name" value="CTP_transf_like"/>
    <property type="match status" value="1"/>
</dbReference>
<feature type="domain" description="Cytidyltransferase-like" evidence="1">
    <location>
        <begin position="31"/>
        <end position="55"/>
    </location>
</feature>
<sequence length="61" mass="6405">MGGPRAADGCARGTRCAAAARHGLMRAWIGYGGTFDPIHCGHLAVAHAVRRALDCHVRLVP</sequence>
<evidence type="ECO:0000259" key="1">
    <source>
        <dbReference type="Pfam" id="PF01467"/>
    </source>
</evidence>
<dbReference type="GO" id="GO:0003824">
    <property type="term" value="F:catalytic activity"/>
    <property type="evidence" value="ECO:0007669"/>
    <property type="project" value="InterPro"/>
</dbReference>